<feature type="region of interest" description="Disordered" evidence="1">
    <location>
        <begin position="1"/>
        <end position="42"/>
    </location>
</feature>
<dbReference type="EMBL" id="JBHMBW010000003">
    <property type="protein sequence ID" value="MFB9622707.1"/>
    <property type="molecule type" value="Genomic_DNA"/>
</dbReference>
<proteinExistence type="predicted"/>
<sequence length="114" mass="12290">MPTQDSVRPDEKPQLAQNLAGQRRQESGKEGPVLGRESHSGVGAELAFKDGDLVTQDENLHILVPIAHGQQPQREPGDQVNAVGLLGYVWEISGRWGIAYRASALLPAREAADA</sequence>
<dbReference type="Proteomes" id="UP001589532">
    <property type="component" value="Unassembled WGS sequence"/>
</dbReference>
<evidence type="ECO:0000313" key="2">
    <source>
        <dbReference type="EMBL" id="MFB9622707.1"/>
    </source>
</evidence>
<organism evidence="2 3">
    <name type="scientific">Nonomuraea helvata</name>
    <dbReference type="NCBI Taxonomy" id="37484"/>
    <lineage>
        <taxon>Bacteria</taxon>
        <taxon>Bacillati</taxon>
        <taxon>Actinomycetota</taxon>
        <taxon>Actinomycetes</taxon>
        <taxon>Streptosporangiales</taxon>
        <taxon>Streptosporangiaceae</taxon>
        <taxon>Nonomuraea</taxon>
    </lineage>
</organism>
<accession>A0ABV5RTF7</accession>
<name>A0ABV5RTF7_9ACTN</name>
<dbReference type="RefSeq" id="WP_344987583.1">
    <property type="nucleotide sequence ID" value="NZ_BAAAXV010000001.1"/>
</dbReference>
<comment type="caution">
    <text evidence="2">The sequence shown here is derived from an EMBL/GenBank/DDBJ whole genome shotgun (WGS) entry which is preliminary data.</text>
</comment>
<reference evidence="2 3" key="1">
    <citation type="submission" date="2024-09" db="EMBL/GenBank/DDBJ databases">
        <authorList>
            <person name="Sun Q."/>
            <person name="Mori K."/>
        </authorList>
    </citation>
    <scope>NUCLEOTIDE SEQUENCE [LARGE SCALE GENOMIC DNA]</scope>
    <source>
        <strain evidence="2 3">JCM 3143</strain>
    </source>
</reference>
<protein>
    <submittedName>
        <fullName evidence="2">Uncharacterized protein</fullName>
    </submittedName>
</protein>
<keyword evidence="3" id="KW-1185">Reference proteome</keyword>
<evidence type="ECO:0000313" key="3">
    <source>
        <dbReference type="Proteomes" id="UP001589532"/>
    </source>
</evidence>
<gene>
    <name evidence="2" type="ORF">ACFFSA_06405</name>
</gene>
<evidence type="ECO:0000256" key="1">
    <source>
        <dbReference type="SAM" id="MobiDB-lite"/>
    </source>
</evidence>